<gene>
    <name evidence="2" type="ORF">TVAG_093890</name>
</gene>
<feature type="transmembrane region" description="Helical" evidence="1">
    <location>
        <begin position="80"/>
        <end position="105"/>
    </location>
</feature>
<keyword evidence="3" id="KW-1185">Reference proteome</keyword>
<keyword evidence="1" id="KW-0812">Transmembrane</keyword>
<feature type="transmembrane region" description="Helical" evidence="1">
    <location>
        <begin position="234"/>
        <end position="255"/>
    </location>
</feature>
<feature type="transmembrane region" description="Helical" evidence="1">
    <location>
        <begin position="304"/>
        <end position="324"/>
    </location>
</feature>
<proteinExistence type="predicted"/>
<dbReference type="Proteomes" id="UP000001542">
    <property type="component" value="Unassembled WGS sequence"/>
</dbReference>
<protein>
    <submittedName>
        <fullName evidence="2">Uncharacterized protein</fullName>
    </submittedName>
</protein>
<dbReference type="RefSeq" id="XP_001583201.1">
    <property type="nucleotide sequence ID" value="XM_001583151.1"/>
</dbReference>
<evidence type="ECO:0000313" key="2">
    <source>
        <dbReference type="EMBL" id="EAY22215.1"/>
    </source>
</evidence>
<dbReference type="InParanoid" id="A2DBL2"/>
<evidence type="ECO:0000256" key="1">
    <source>
        <dbReference type="SAM" id="Phobius"/>
    </source>
</evidence>
<organism evidence="2 3">
    <name type="scientific">Trichomonas vaginalis (strain ATCC PRA-98 / G3)</name>
    <dbReference type="NCBI Taxonomy" id="412133"/>
    <lineage>
        <taxon>Eukaryota</taxon>
        <taxon>Metamonada</taxon>
        <taxon>Parabasalia</taxon>
        <taxon>Trichomonadida</taxon>
        <taxon>Trichomonadidae</taxon>
        <taxon>Trichomonas</taxon>
    </lineage>
</organism>
<feature type="transmembrane region" description="Helical" evidence="1">
    <location>
        <begin position="152"/>
        <end position="171"/>
    </location>
</feature>
<sequence length="334" mass="37857">MSYFDTTTGYNFSAISDKWYDVCHTKARGGMIGITETYRRTIHYDAIVTIIAIILIILPMLFKIYGFGLQTQLRNFYNRLVLNFCFYENLIGLGALVCSIFHIYINQQPACLRWDKNKTYFLRGQFRSPSPDLVTMTILASAIISYTPKFKIARYSIATIILVLDIFAQIYGGLSSYAGAVSSVALEFWVICFSKFVPPCTFTAFNIVVIILALSAVIYSSIKFEYDADNNRDSHYLAIRGMLAAIMAQVFYVNYGLSREDFNWMGSDWTEELEENDSDSGAEIPKMDTGAKTVDFGKVLNGDLYCGCIDFIIFLSGNIFLGMYPNMHGYSFFN</sequence>
<dbReference type="KEGG" id="tva:5467769"/>
<dbReference type="VEuPathDB" id="TrichDB:TVAG_093890"/>
<feature type="transmembrane region" description="Helical" evidence="1">
    <location>
        <begin position="46"/>
        <end position="68"/>
    </location>
</feature>
<keyword evidence="1" id="KW-1133">Transmembrane helix</keyword>
<evidence type="ECO:0000313" key="3">
    <source>
        <dbReference type="Proteomes" id="UP000001542"/>
    </source>
</evidence>
<keyword evidence="1" id="KW-0472">Membrane</keyword>
<dbReference type="AlphaFoldDB" id="A2DBL2"/>
<dbReference type="EMBL" id="DS113185">
    <property type="protein sequence ID" value="EAY22215.1"/>
    <property type="molecule type" value="Genomic_DNA"/>
</dbReference>
<feature type="transmembrane region" description="Helical" evidence="1">
    <location>
        <begin position="204"/>
        <end position="222"/>
    </location>
</feature>
<reference evidence="2" key="1">
    <citation type="submission" date="2006-10" db="EMBL/GenBank/DDBJ databases">
        <authorList>
            <person name="Amadeo P."/>
            <person name="Zhao Q."/>
            <person name="Wortman J."/>
            <person name="Fraser-Liggett C."/>
            <person name="Carlton J."/>
        </authorList>
    </citation>
    <scope>NUCLEOTIDE SEQUENCE</scope>
    <source>
        <strain evidence="2">G3</strain>
    </source>
</reference>
<reference evidence="2" key="2">
    <citation type="journal article" date="2007" name="Science">
        <title>Draft genome sequence of the sexually transmitted pathogen Trichomonas vaginalis.</title>
        <authorList>
            <person name="Carlton J.M."/>
            <person name="Hirt R.P."/>
            <person name="Silva J.C."/>
            <person name="Delcher A.L."/>
            <person name="Schatz M."/>
            <person name="Zhao Q."/>
            <person name="Wortman J.R."/>
            <person name="Bidwell S.L."/>
            <person name="Alsmark U.C.M."/>
            <person name="Besteiro S."/>
            <person name="Sicheritz-Ponten T."/>
            <person name="Noel C.J."/>
            <person name="Dacks J.B."/>
            <person name="Foster P.G."/>
            <person name="Simillion C."/>
            <person name="Van de Peer Y."/>
            <person name="Miranda-Saavedra D."/>
            <person name="Barton G.J."/>
            <person name="Westrop G.D."/>
            <person name="Mueller S."/>
            <person name="Dessi D."/>
            <person name="Fiori P.L."/>
            <person name="Ren Q."/>
            <person name="Paulsen I."/>
            <person name="Zhang H."/>
            <person name="Bastida-Corcuera F.D."/>
            <person name="Simoes-Barbosa A."/>
            <person name="Brown M.T."/>
            <person name="Hayes R.D."/>
            <person name="Mukherjee M."/>
            <person name="Okumura C.Y."/>
            <person name="Schneider R."/>
            <person name="Smith A.J."/>
            <person name="Vanacova S."/>
            <person name="Villalvazo M."/>
            <person name="Haas B.J."/>
            <person name="Pertea M."/>
            <person name="Feldblyum T.V."/>
            <person name="Utterback T.R."/>
            <person name="Shu C.L."/>
            <person name="Osoegawa K."/>
            <person name="de Jong P.J."/>
            <person name="Hrdy I."/>
            <person name="Horvathova L."/>
            <person name="Zubacova Z."/>
            <person name="Dolezal P."/>
            <person name="Malik S.B."/>
            <person name="Logsdon J.M. Jr."/>
            <person name="Henze K."/>
            <person name="Gupta A."/>
            <person name="Wang C.C."/>
            <person name="Dunne R.L."/>
            <person name="Upcroft J.A."/>
            <person name="Upcroft P."/>
            <person name="White O."/>
            <person name="Salzberg S.L."/>
            <person name="Tang P."/>
            <person name="Chiu C.-H."/>
            <person name="Lee Y.-S."/>
            <person name="Embley T.M."/>
            <person name="Coombs G.H."/>
            <person name="Mottram J.C."/>
            <person name="Tachezy J."/>
            <person name="Fraser-Liggett C.M."/>
            <person name="Johnson P.J."/>
        </authorList>
    </citation>
    <scope>NUCLEOTIDE SEQUENCE [LARGE SCALE GENOMIC DNA]</scope>
    <source>
        <strain evidence="2">G3</strain>
    </source>
</reference>
<name>A2DBL2_TRIV3</name>
<accession>A2DBL2</accession>
<dbReference type="VEuPathDB" id="TrichDB:TVAGG3_0381760"/>